<gene>
    <name evidence="8" type="ORF">Lgee_1572</name>
</gene>
<dbReference type="PANTHER" id="PTHR11920:SF335">
    <property type="entry name" value="GUANYLATE CYCLASE"/>
    <property type="match status" value="1"/>
</dbReference>
<keyword evidence="2" id="KW-0812">Transmembrane</keyword>
<protein>
    <submittedName>
        <fullName evidence="8">Guanylate cyclase</fullName>
    </submittedName>
</protein>
<keyword evidence="9" id="KW-1185">Reference proteome</keyword>
<keyword evidence="5" id="KW-0472">Membrane</keyword>
<dbReference type="GO" id="GO:0035556">
    <property type="term" value="P:intracellular signal transduction"/>
    <property type="evidence" value="ECO:0007669"/>
    <property type="project" value="InterPro"/>
</dbReference>
<keyword evidence="3" id="KW-0547">Nucleotide-binding</keyword>
<dbReference type="PATRIC" id="fig|45065.4.peg.1706"/>
<dbReference type="SUPFAM" id="SSF55073">
    <property type="entry name" value="Nucleotide cyclase"/>
    <property type="match status" value="1"/>
</dbReference>
<dbReference type="STRING" id="45065.Lgee_1572"/>
<evidence type="ECO:0000313" key="8">
    <source>
        <dbReference type="EMBL" id="KTC98495.1"/>
    </source>
</evidence>
<dbReference type="PROSITE" id="PS50125">
    <property type="entry name" value="GUANYLATE_CYCLASE_2"/>
    <property type="match status" value="1"/>
</dbReference>
<dbReference type="GO" id="GO:0016020">
    <property type="term" value="C:membrane"/>
    <property type="evidence" value="ECO:0007669"/>
    <property type="project" value="UniProtKB-SubCell"/>
</dbReference>
<dbReference type="Proteomes" id="UP000054785">
    <property type="component" value="Unassembled WGS sequence"/>
</dbReference>
<name>A0A0W0TSD1_9GAMM</name>
<dbReference type="InterPro" id="IPR029787">
    <property type="entry name" value="Nucleotide_cyclase"/>
</dbReference>
<accession>A0A0W0TSD1</accession>
<proteinExistence type="predicted"/>
<feature type="domain" description="Guanylate cyclase" evidence="7">
    <location>
        <begin position="291"/>
        <end position="418"/>
    </location>
</feature>
<comment type="subcellular location">
    <subcellularLocation>
        <location evidence="1">Membrane</location>
    </subcellularLocation>
</comment>
<dbReference type="GO" id="GO:0000166">
    <property type="term" value="F:nucleotide binding"/>
    <property type="evidence" value="ECO:0007669"/>
    <property type="project" value="UniProtKB-KW"/>
</dbReference>
<evidence type="ECO:0000256" key="2">
    <source>
        <dbReference type="ARBA" id="ARBA00022692"/>
    </source>
</evidence>
<dbReference type="GO" id="GO:0004016">
    <property type="term" value="F:adenylate cyclase activity"/>
    <property type="evidence" value="ECO:0007669"/>
    <property type="project" value="UniProtKB-ARBA"/>
</dbReference>
<dbReference type="SMART" id="SM00044">
    <property type="entry name" value="CYCc"/>
    <property type="match status" value="1"/>
</dbReference>
<sequence>MELSIKRDNNLKFFILFLSIFFVSLLGCLFTLRYVAEEGIRYANIRYESYVIATELRQSSDDLTKMVRLYVVTGKKKYRDYYNEILSIRDGTSPRPLYYNQIYWDLVTDGKRPTAYGPPESEKSKMLKMDFTMDEFALLSEANHHSQALTKMEILAMNAREGKFDDGSGSFSIPGKPDIKLAEDLVFSDKYMQQKAQIMSPIQAFYYSVTERTKAMSKTLDSKIQKIINVAIIFAILSTFFMIISIYKAIKSLSNANNENDILLLNVLPSSIVSRLKKGEADIVDEYPQASILFADIVNFTSLTKQLGAKDIVSLLNHLFDEFDALLVEYNIEKIKTIGDNYMAVSGVPNESTDHAIRLANYALAMVNKLKEFNTLYKQNLQLRIGMSSGFVIAGIIGRKKFVYDVWGNVVNLASRLETVSEPDEILVSEKMAMLLEDDFILEPRDPVELKGLGSVKSWILKGKKLGASSL</sequence>
<dbReference type="Pfam" id="PF00211">
    <property type="entry name" value="Guanylate_cyc"/>
    <property type="match status" value="1"/>
</dbReference>
<dbReference type="CDD" id="cd07302">
    <property type="entry name" value="CHD"/>
    <property type="match status" value="1"/>
</dbReference>
<comment type="caution">
    <text evidence="8">The sequence shown here is derived from an EMBL/GenBank/DDBJ whole genome shotgun (WGS) entry which is preliminary data.</text>
</comment>
<evidence type="ECO:0000256" key="4">
    <source>
        <dbReference type="ARBA" id="ARBA00022989"/>
    </source>
</evidence>
<organism evidence="8 9">
    <name type="scientific">Legionella geestiana</name>
    <dbReference type="NCBI Taxonomy" id="45065"/>
    <lineage>
        <taxon>Bacteria</taxon>
        <taxon>Pseudomonadati</taxon>
        <taxon>Pseudomonadota</taxon>
        <taxon>Gammaproteobacteria</taxon>
        <taxon>Legionellales</taxon>
        <taxon>Legionellaceae</taxon>
        <taxon>Legionella</taxon>
    </lineage>
</organism>
<dbReference type="PANTHER" id="PTHR11920">
    <property type="entry name" value="GUANYLYL CYCLASE"/>
    <property type="match status" value="1"/>
</dbReference>
<dbReference type="InterPro" id="IPR001054">
    <property type="entry name" value="A/G_cyclase"/>
</dbReference>
<dbReference type="Gene3D" id="3.30.70.1230">
    <property type="entry name" value="Nucleotide cyclase"/>
    <property type="match status" value="1"/>
</dbReference>
<evidence type="ECO:0000256" key="5">
    <source>
        <dbReference type="ARBA" id="ARBA00023136"/>
    </source>
</evidence>
<evidence type="ECO:0000313" key="9">
    <source>
        <dbReference type="Proteomes" id="UP000054785"/>
    </source>
</evidence>
<dbReference type="PROSITE" id="PS51257">
    <property type="entry name" value="PROKAR_LIPOPROTEIN"/>
    <property type="match status" value="1"/>
</dbReference>
<evidence type="ECO:0000256" key="3">
    <source>
        <dbReference type="ARBA" id="ARBA00022741"/>
    </source>
</evidence>
<keyword evidence="6" id="KW-0456">Lyase</keyword>
<dbReference type="RefSeq" id="WP_028385749.1">
    <property type="nucleotide sequence ID" value="NZ_CAAAHN010000006.1"/>
</dbReference>
<dbReference type="InterPro" id="IPR050401">
    <property type="entry name" value="Cyclic_nucleotide_synthase"/>
</dbReference>
<keyword evidence="4" id="KW-1133">Transmembrane helix</keyword>
<evidence type="ECO:0000256" key="6">
    <source>
        <dbReference type="ARBA" id="ARBA00023239"/>
    </source>
</evidence>
<dbReference type="GO" id="GO:0009190">
    <property type="term" value="P:cyclic nucleotide biosynthetic process"/>
    <property type="evidence" value="ECO:0007669"/>
    <property type="project" value="InterPro"/>
</dbReference>
<dbReference type="EMBL" id="LNYC01000063">
    <property type="protein sequence ID" value="KTC98495.1"/>
    <property type="molecule type" value="Genomic_DNA"/>
</dbReference>
<evidence type="ECO:0000256" key="1">
    <source>
        <dbReference type="ARBA" id="ARBA00004370"/>
    </source>
</evidence>
<dbReference type="OrthoDB" id="8724845at2"/>
<evidence type="ECO:0000259" key="7">
    <source>
        <dbReference type="PROSITE" id="PS50125"/>
    </source>
</evidence>
<reference evidence="8 9" key="1">
    <citation type="submission" date="2015-11" db="EMBL/GenBank/DDBJ databases">
        <title>Genomic analysis of 38 Legionella species identifies large and diverse effector repertoires.</title>
        <authorList>
            <person name="Burstein D."/>
            <person name="Amaro F."/>
            <person name="Zusman T."/>
            <person name="Lifshitz Z."/>
            <person name="Cohen O."/>
            <person name="Gilbert J.A."/>
            <person name="Pupko T."/>
            <person name="Shuman H.A."/>
            <person name="Segal G."/>
        </authorList>
    </citation>
    <scope>NUCLEOTIDE SEQUENCE [LARGE SCALE GENOMIC DNA]</scope>
    <source>
        <strain evidence="8 9">ATCC 49504</strain>
    </source>
</reference>
<dbReference type="AlphaFoldDB" id="A0A0W0TSD1"/>